<keyword evidence="5 8" id="KW-0460">Magnesium</keyword>
<dbReference type="InterPro" id="IPR027266">
    <property type="entry name" value="TrmE/GcvT-like"/>
</dbReference>
<dbReference type="PANTHER" id="PTHR42714:SF2">
    <property type="entry name" value="TRNA MODIFICATION GTPASE GTPBP3, MITOCHONDRIAL"/>
    <property type="match status" value="1"/>
</dbReference>
<dbReference type="InterPro" id="IPR027368">
    <property type="entry name" value="MnmE_dom2"/>
</dbReference>
<keyword evidence="3 8" id="KW-0547">Nucleotide-binding</keyword>
<keyword evidence="8" id="KW-0963">Cytoplasm</keyword>
<keyword evidence="8" id="KW-0479">Metal-binding</keyword>
<comment type="similarity">
    <text evidence="1 8 9">Belongs to the TRAFAC class TrmE-Era-EngA-EngB-Septin-like GTPase superfamily. TrmE GTPase family.</text>
</comment>
<feature type="domain" description="TrmE-type G" evidence="10">
    <location>
        <begin position="218"/>
        <end position="366"/>
    </location>
</feature>
<keyword evidence="2 8" id="KW-0819">tRNA processing</keyword>
<accession>A0A6I3KQH6</accession>
<dbReference type="RefSeq" id="WP_154739307.1">
    <property type="nucleotide sequence ID" value="NZ_WMBQ01000001.1"/>
</dbReference>
<feature type="binding site" evidence="8">
    <location>
        <begin position="272"/>
        <end position="275"/>
    </location>
    <ligand>
        <name>GTP</name>
        <dbReference type="ChEBI" id="CHEBI:37565"/>
    </ligand>
</feature>
<dbReference type="PANTHER" id="PTHR42714">
    <property type="entry name" value="TRNA MODIFICATION GTPASE GTPBP3"/>
    <property type="match status" value="1"/>
</dbReference>
<feature type="binding site" evidence="8">
    <location>
        <begin position="228"/>
        <end position="233"/>
    </location>
    <ligand>
        <name>GTP</name>
        <dbReference type="ChEBI" id="CHEBI:37565"/>
    </ligand>
</feature>
<dbReference type="GO" id="GO:0002098">
    <property type="term" value="P:tRNA wobble uridine modification"/>
    <property type="evidence" value="ECO:0007669"/>
    <property type="project" value="TreeGrafter"/>
</dbReference>
<keyword evidence="6 8" id="KW-0630">Potassium</keyword>
<dbReference type="HAMAP" id="MF_00379">
    <property type="entry name" value="GTPase_MnmE"/>
    <property type="match status" value="1"/>
</dbReference>
<dbReference type="Pfam" id="PF10396">
    <property type="entry name" value="TrmE_N"/>
    <property type="match status" value="1"/>
</dbReference>
<dbReference type="AlphaFoldDB" id="A0A6I3KQH6"/>
<sequence>MAESPTIFALSSAPGRAGIAVVRVSGERAGFVVDALAPPRPKDRVAALRRIRDPQSAEVLDEALVLFFAAPRTETGEDMAELHLHGGPSIVKAVLGVLGRQAGCRLAEPGEFARRAFQNGKLDLAQVEGLADLIEAETEAQRHQALAQMRGALSELYEGWRRALLEASALTEAAIDFSDEGDVAADAMERARTIVGKLEGEIAAHLDDGNRGEILRDGFRVVLAGPPNAGKSSLLNALARRDAAIVSEEAGTTRDVIEVRLDLDGLPVIVSDTAGIREPRGAVEKEGIRRTLAHARDADLVLWLSEATAPLVPPPPEVSGRGDTFFLPLASKIDISGAVADGRLGVSAKTGAGLPELVAAIAQRARERVGDLSAPAITRARYRERFMECMNSVHEYMNGPADQYELRAEDLRRATQAIGRITGRVDVEDVLGEIFGRFCIGK</sequence>
<name>A0A6I3KQH6_9HYPH</name>
<keyword evidence="4 8" id="KW-0378">Hydrolase</keyword>
<evidence type="ECO:0000256" key="9">
    <source>
        <dbReference type="RuleBase" id="RU003313"/>
    </source>
</evidence>
<dbReference type="InterPro" id="IPR031168">
    <property type="entry name" value="G_TrmE"/>
</dbReference>
<feature type="binding site" evidence="8">
    <location>
        <position position="442"/>
    </location>
    <ligand>
        <name>(6S)-5-formyl-5,6,7,8-tetrahydrofolate</name>
        <dbReference type="ChEBI" id="CHEBI:57457"/>
    </ligand>
</feature>
<evidence type="ECO:0000256" key="8">
    <source>
        <dbReference type="HAMAP-Rule" id="MF_00379"/>
    </source>
</evidence>
<keyword evidence="7 8" id="KW-0342">GTP-binding</keyword>
<evidence type="ECO:0000313" key="12">
    <source>
        <dbReference type="Proteomes" id="UP000440694"/>
    </source>
</evidence>
<feature type="binding site" evidence="8">
    <location>
        <position position="253"/>
    </location>
    <ligand>
        <name>Mg(2+)</name>
        <dbReference type="ChEBI" id="CHEBI:18420"/>
    </ligand>
</feature>
<protein>
    <recommendedName>
        <fullName evidence="8">tRNA modification GTPase MnmE</fullName>
        <ecNumber evidence="8">3.6.-.-</ecNumber>
    </recommendedName>
</protein>
<dbReference type="InterPro" id="IPR004520">
    <property type="entry name" value="GTPase_MnmE"/>
</dbReference>
<dbReference type="GO" id="GO:0005525">
    <property type="term" value="F:GTP binding"/>
    <property type="evidence" value="ECO:0007669"/>
    <property type="project" value="UniProtKB-UniRule"/>
</dbReference>
<evidence type="ECO:0000259" key="10">
    <source>
        <dbReference type="PROSITE" id="PS51709"/>
    </source>
</evidence>
<dbReference type="GO" id="GO:0005737">
    <property type="term" value="C:cytoplasm"/>
    <property type="evidence" value="ECO:0007669"/>
    <property type="project" value="UniProtKB-SubCell"/>
</dbReference>
<comment type="caution">
    <text evidence="8">Lacks conserved residue(s) required for the propagation of feature annotation.</text>
</comment>
<feature type="binding site" evidence="8">
    <location>
        <position position="23"/>
    </location>
    <ligand>
        <name>(6S)-5-formyl-5,6,7,8-tetrahydrofolate</name>
        <dbReference type="ChEBI" id="CHEBI:57457"/>
    </ligand>
</feature>
<dbReference type="SUPFAM" id="SSF116878">
    <property type="entry name" value="TrmE connector domain"/>
    <property type="match status" value="1"/>
</dbReference>
<dbReference type="InterPro" id="IPR018948">
    <property type="entry name" value="GTP-bd_TrmE_N"/>
</dbReference>
<dbReference type="InterPro" id="IPR027417">
    <property type="entry name" value="P-loop_NTPase"/>
</dbReference>
<evidence type="ECO:0000256" key="5">
    <source>
        <dbReference type="ARBA" id="ARBA00022842"/>
    </source>
</evidence>
<dbReference type="InterPro" id="IPR025867">
    <property type="entry name" value="MnmE_helical"/>
</dbReference>
<dbReference type="EC" id="3.6.-.-" evidence="8"/>
<dbReference type="Gene3D" id="3.40.50.300">
    <property type="entry name" value="P-loop containing nucleotide triphosphate hydrolases"/>
    <property type="match status" value="1"/>
</dbReference>
<dbReference type="CDD" id="cd04164">
    <property type="entry name" value="trmE"/>
    <property type="match status" value="1"/>
</dbReference>
<dbReference type="InterPro" id="IPR005225">
    <property type="entry name" value="Small_GTP-bd"/>
</dbReference>
<dbReference type="FunFam" id="3.30.1360.120:FF:000007">
    <property type="entry name" value="tRNA modification GTPase GTPBP3, mitochondrial"/>
    <property type="match status" value="1"/>
</dbReference>
<dbReference type="GO" id="GO:0003924">
    <property type="term" value="F:GTPase activity"/>
    <property type="evidence" value="ECO:0007669"/>
    <property type="project" value="UniProtKB-UniRule"/>
</dbReference>
<feature type="binding site" evidence="8">
    <location>
        <begin position="247"/>
        <end position="253"/>
    </location>
    <ligand>
        <name>GTP</name>
        <dbReference type="ChEBI" id="CHEBI:37565"/>
    </ligand>
</feature>
<gene>
    <name evidence="8 11" type="primary">mnmE</name>
    <name evidence="8" type="synonym">trmE</name>
    <name evidence="11" type="ORF">GIW81_11475</name>
</gene>
<comment type="cofactor">
    <cofactor evidence="8">
        <name>K(+)</name>
        <dbReference type="ChEBI" id="CHEBI:29103"/>
    </cofactor>
    <text evidence="8">Binds 1 potassium ion per subunit.</text>
</comment>
<comment type="function">
    <text evidence="8">Exhibits a very high intrinsic GTPase hydrolysis rate. Involved in the addition of a carboxymethylaminomethyl (cmnm) group at the wobble position (U34) of certain tRNAs, forming tRNA-cmnm(5)s(2)U34.</text>
</comment>
<reference evidence="11 12" key="1">
    <citation type="submission" date="2019-11" db="EMBL/GenBank/DDBJ databases">
        <title>Identification of a novel strain.</title>
        <authorList>
            <person name="Xu Q."/>
            <person name="Wang G."/>
        </authorList>
    </citation>
    <scope>NUCLEOTIDE SEQUENCE [LARGE SCALE GENOMIC DNA]</scope>
    <source>
        <strain evidence="12">xq</strain>
    </source>
</reference>
<dbReference type="SUPFAM" id="SSF52540">
    <property type="entry name" value="P-loop containing nucleoside triphosphate hydrolases"/>
    <property type="match status" value="1"/>
</dbReference>
<feature type="binding site" evidence="8">
    <location>
        <position position="81"/>
    </location>
    <ligand>
        <name>(6S)-5-formyl-5,6,7,8-tetrahydrofolate</name>
        <dbReference type="ChEBI" id="CHEBI:57457"/>
    </ligand>
</feature>
<dbReference type="GO" id="GO:0030488">
    <property type="term" value="P:tRNA methylation"/>
    <property type="evidence" value="ECO:0007669"/>
    <property type="project" value="TreeGrafter"/>
</dbReference>
<evidence type="ECO:0000313" key="11">
    <source>
        <dbReference type="EMBL" id="MTD94951.1"/>
    </source>
</evidence>
<dbReference type="NCBIfam" id="TIGR00231">
    <property type="entry name" value="small_GTP"/>
    <property type="match status" value="1"/>
</dbReference>
<feature type="binding site" evidence="8">
    <location>
        <position position="232"/>
    </location>
    <ligand>
        <name>Mg(2+)</name>
        <dbReference type="ChEBI" id="CHEBI:18420"/>
    </ligand>
</feature>
<evidence type="ECO:0000256" key="6">
    <source>
        <dbReference type="ARBA" id="ARBA00022958"/>
    </source>
</evidence>
<dbReference type="Pfam" id="PF12631">
    <property type="entry name" value="MnmE_helical"/>
    <property type="match status" value="1"/>
</dbReference>
<dbReference type="CDD" id="cd14858">
    <property type="entry name" value="TrmE_N"/>
    <property type="match status" value="1"/>
</dbReference>
<dbReference type="Proteomes" id="UP000440694">
    <property type="component" value="Unassembled WGS sequence"/>
</dbReference>
<comment type="caution">
    <text evidence="11">The sequence shown here is derived from an EMBL/GenBank/DDBJ whole genome shotgun (WGS) entry which is preliminary data.</text>
</comment>
<evidence type="ECO:0000256" key="3">
    <source>
        <dbReference type="ARBA" id="ARBA00022741"/>
    </source>
</evidence>
<dbReference type="Gene3D" id="1.20.120.430">
    <property type="entry name" value="tRNA modification GTPase MnmE domain 2"/>
    <property type="match status" value="1"/>
</dbReference>
<dbReference type="PROSITE" id="PS51709">
    <property type="entry name" value="G_TRME"/>
    <property type="match status" value="1"/>
</dbReference>
<feature type="binding site" evidence="8">
    <location>
        <position position="121"/>
    </location>
    <ligand>
        <name>(6S)-5-formyl-5,6,7,8-tetrahydrofolate</name>
        <dbReference type="ChEBI" id="CHEBI:57457"/>
    </ligand>
</feature>
<dbReference type="NCBIfam" id="NF003661">
    <property type="entry name" value="PRK05291.1-3"/>
    <property type="match status" value="1"/>
</dbReference>
<dbReference type="NCBIfam" id="TIGR00450">
    <property type="entry name" value="mnmE_trmE_thdF"/>
    <property type="match status" value="1"/>
</dbReference>
<comment type="subcellular location">
    <subcellularLocation>
        <location evidence="8">Cytoplasm</location>
    </subcellularLocation>
</comment>
<dbReference type="InterPro" id="IPR006073">
    <property type="entry name" value="GTP-bd"/>
</dbReference>
<dbReference type="EMBL" id="WMBQ01000001">
    <property type="protein sequence ID" value="MTD94951.1"/>
    <property type="molecule type" value="Genomic_DNA"/>
</dbReference>
<organism evidence="11 12">
    <name type="scientific">Hyphomicrobium album</name>
    <dbReference type="NCBI Taxonomy" id="2665159"/>
    <lineage>
        <taxon>Bacteria</taxon>
        <taxon>Pseudomonadati</taxon>
        <taxon>Pseudomonadota</taxon>
        <taxon>Alphaproteobacteria</taxon>
        <taxon>Hyphomicrobiales</taxon>
        <taxon>Hyphomicrobiaceae</taxon>
        <taxon>Hyphomicrobium</taxon>
    </lineage>
</organism>
<evidence type="ECO:0000256" key="4">
    <source>
        <dbReference type="ARBA" id="ARBA00022801"/>
    </source>
</evidence>
<dbReference type="Gene3D" id="3.30.1360.120">
    <property type="entry name" value="Probable tRNA modification gtpase trme, domain 1"/>
    <property type="match status" value="1"/>
</dbReference>
<proteinExistence type="inferred from homology"/>
<evidence type="ECO:0000256" key="2">
    <source>
        <dbReference type="ARBA" id="ARBA00022694"/>
    </source>
</evidence>
<keyword evidence="12" id="KW-1185">Reference proteome</keyword>
<dbReference type="Pfam" id="PF01926">
    <property type="entry name" value="MMR_HSR1"/>
    <property type="match status" value="1"/>
</dbReference>
<comment type="subunit">
    <text evidence="8">Homodimer. Heterotetramer of two MnmE and two MnmG subunits.</text>
</comment>
<evidence type="ECO:0000256" key="1">
    <source>
        <dbReference type="ARBA" id="ARBA00011043"/>
    </source>
</evidence>
<evidence type="ECO:0000256" key="7">
    <source>
        <dbReference type="ARBA" id="ARBA00023134"/>
    </source>
</evidence>
<dbReference type="GO" id="GO:0046872">
    <property type="term" value="F:metal ion binding"/>
    <property type="evidence" value="ECO:0007669"/>
    <property type="project" value="UniProtKB-KW"/>
</dbReference>